<evidence type="ECO:0000313" key="3">
    <source>
        <dbReference type="Proteomes" id="UP000177383"/>
    </source>
</evidence>
<comment type="caution">
    <text evidence="2">The sequence shown here is derived from an EMBL/GenBank/DDBJ whole genome shotgun (WGS) entry which is preliminary data.</text>
</comment>
<sequence>MENQNFHISMQISTENIIRILPKGVVTIPKKIRELVRLEENELARIKVEKGRLIIEPVRTLPYPVRSYTEKEIDEFIALDKKETKELKKRKLL</sequence>
<dbReference type="Gene3D" id="2.10.260.10">
    <property type="match status" value="1"/>
</dbReference>
<dbReference type="Proteomes" id="UP000177383">
    <property type="component" value="Unassembled WGS sequence"/>
</dbReference>
<evidence type="ECO:0000259" key="1">
    <source>
        <dbReference type="SMART" id="SM00966"/>
    </source>
</evidence>
<proteinExistence type="predicted"/>
<dbReference type="InterPro" id="IPR007159">
    <property type="entry name" value="SpoVT-AbrB_dom"/>
</dbReference>
<dbReference type="InterPro" id="IPR037914">
    <property type="entry name" value="SpoVT-AbrB_sf"/>
</dbReference>
<evidence type="ECO:0000313" key="2">
    <source>
        <dbReference type="EMBL" id="OGG14150.1"/>
    </source>
</evidence>
<dbReference type="STRING" id="1798375.A2773_05365"/>
<dbReference type="SUPFAM" id="SSF89447">
    <property type="entry name" value="AbrB/MazE/MraZ-like"/>
    <property type="match status" value="1"/>
</dbReference>
<gene>
    <name evidence="2" type="ORF">A2773_05365</name>
</gene>
<accession>A0A1F5ZNR6</accession>
<dbReference type="GO" id="GO:0003677">
    <property type="term" value="F:DNA binding"/>
    <property type="evidence" value="ECO:0007669"/>
    <property type="project" value="InterPro"/>
</dbReference>
<protein>
    <recommendedName>
        <fullName evidence="1">SpoVT-AbrB domain-containing protein</fullName>
    </recommendedName>
</protein>
<dbReference type="EMBL" id="MFJE01000024">
    <property type="protein sequence ID" value="OGG14150.1"/>
    <property type="molecule type" value="Genomic_DNA"/>
</dbReference>
<dbReference type="AlphaFoldDB" id="A0A1F5ZNR6"/>
<reference evidence="2 3" key="1">
    <citation type="journal article" date="2016" name="Nat. Commun.">
        <title>Thousands of microbial genomes shed light on interconnected biogeochemical processes in an aquifer system.</title>
        <authorList>
            <person name="Anantharaman K."/>
            <person name="Brown C.T."/>
            <person name="Hug L.A."/>
            <person name="Sharon I."/>
            <person name="Castelle C.J."/>
            <person name="Probst A.J."/>
            <person name="Thomas B.C."/>
            <person name="Singh A."/>
            <person name="Wilkins M.J."/>
            <person name="Karaoz U."/>
            <person name="Brodie E.L."/>
            <person name="Williams K.H."/>
            <person name="Hubbard S.S."/>
            <person name="Banfield J.F."/>
        </authorList>
    </citation>
    <scope>NUCLEOTIDE SEQUENCE [LARGE SCALE GENOMIC DNA]</scope>
</reference>
<organism evidence="2 3">
    <name type="scientific">Candidatus Gottesmanbacteria bacterium RIFCSPHIGHO2_01_FULL_39_10</name>
    <dbReference type="NCBI Taxonomy" id="1798375"/>
    <lineage>
        <taxon>Bacteria</taxon>
        <taxon>Candidatus Gottesmaniibacteriota</taxon>
    </lineage>
</organism>
<dbReference type="SMART" id="SM00966">
    <property type="entry name" value="SpoVT_AbrB"/>
    <property type="match status" value="1"/>
</dbReference>
<name>A0A1F5ZNR6_9BACT</name>
<feature type="domain" description="SpoVT-AbrB" evidence="1">
    <location>
        <begin position="18"/>
        <end position="63"/>
    </location>
</feature>